<dbReference type="InterPro" id="IPR036770">
    <property type="entry name" value="Ankyrin_rpt-contain_sf"/>
</dbReference>
<feature type="region of interest" description="Disordered" evidence="9">
    <location>
        <begin position="1210"/>
        <end position="1248"/>
    </location>
</feature>
<evidence type="ECO:0000256" key="2">
    <source>
        <dbReference type="ARBA" id="ARBA00006331"/>
    </source>
</evidence>
<dbReference type="Gene3D" id="3.30.2410.10">
    <property type="entry name" value="Hect, E3 ligase catalytic domain"/>
    <property type="match status" value="1"/>
</dbReference>
<dbReference type="Pfam" id="PF12796">
    <property type="entry name" value="Ank_2"/>
    <property type="match status" value="1"/>
</dbReference>
<dbReference type="InterPro" id="IPR035983">
    <property type="entry name" value="Hect_E3_ubiquitin_ligase"/>
</dbReference>
<evidence type="ECO:0000256" key="5">
    <source>
        <dbReference type="ARBA" id="ARBA00022786"/>
    </source>
</evidence>
<evidence type="ECO:0000313" key="12">
    <source>
        <dbReference type="EnsemblMetazoa" id="XP_019857021.1"/>
    </source>
</evidence>
<dbReference type="FunFam" id="3.30.2410.10:FF:000007">
    <property type="entry name" value="Putative E3 ubiquitin-protein ligase HECTD1"/>
    <property type="match status" value="1"/>
</dbReference>
<feature type="compositionally biased region" description="Basic and acidic residues" evidence="9">
    <location>
        <begin position="1779"/>
        <end position="1813"/>
    </location>
</feature>
<dbReference type="GO" id="GO:0043161">
    <property type="term" value="P:proteasome-mediated ubiquitin-dependent protein catabolic process"/>
    <property type="evidence" value="ECO:0007669"/>
    <property type="project" value="TreeGrafter"/>
</dbReference>
<proteinExistence type="inferred from homology"/>
<dbReference type="PANTHER" id="PTHR45670:SF1">
    <property type="entry name" value="E3 UBIQUITIN-PROTEIN LIGASE HECTD1"/>
    <property type="match status" value="1"/>
</dbReference>
<comment type="similarity">
    <text evidence="2 8">Belongs to the UPL family. K-HECT subfamily.</text>
</comment>
<evidence type="ECO:0000256" key="9">
    <source>
        <dbReference type="SAM" id="MobiDB-lite"/>
    </source>
</evidence>
<keyword evidence="6" id="KW-0040">ANK repeat</keyword>
<evidence type="ECO:0000259" key="11">
    <source>
        <dbReference type="PROSITE" id="PS51416"/>
    </source>
</evidence>
<dbReference type="InterPro" id="IPR010606">
    <property type="entry name" value="Mib_Herc2"/>
</dbReference>
<dbReference type="PROSITE" id="PS50088">
    <property type="entry name" value="ANK_REPEAT"/>
    <property type="match status" value="2"/>
</dbReference>
<dbReference type="Gene3D" id="3.90.1750.10">
    <property type="entry name" value="Hect, E3 ligase catalytic domains"/>
    <property type="match status" value="2"/>
</dbReference>
<feature type="compositionally biased region" description="Basic and acidic residues" evidence="9">
    <location>
        <begin position="1740"/>
        <end position="1749"/>
    </location>
</feature>
<dbReference type="PROSITE" id="PS50237">
    <property type="entry name" value="HECT"/>
    <property type="match status" value="1"/>
</dbReference>
<comment type="function">
    <text evidence="8">E3 ubiquitin-protein ligase which accepts ubiquitin from an E2 ubiquitin-conjugating enzyme in the form of a thioester and then directly transfers the ubiquitin to targeted substrates.</text>
</comment>
<organism evidence="12 13">
    <name type="scientific">Amphimedon queenslandica</name>
    <name type="common">Sponge</name>
    <dbReference type="NCBI Taxonomy" id="400682"/>
    <lineage>
        <taxon>Eukaryota</taxon>
        <taxon>Metazoa</taxon>
        <taxon>Porifera</taxon>
        <taxon>Demospongiae</taxon>
        <taxon>Heteroscleromorpha</taxon>
        <taxon>Haplosclerida</taxon>
        <taxon>Niphatidae</taxon>
        <taxon>Amphimedon</taxon>
    </lineage>
</organism>
<dbReference type="CDD" id="cd21062">
    <property type="entry name" value="BTHB_HectD1"/>
    <property type="match status" value="1"/>
</dbReference>
<dbReference type="InterPro" id="IPR041200">
    <property type="entry name" value="FKBP3_BTHB"/>
</dbReference>
<evidence type="ECO:0000256" key="1">
    <source>
        <dbReference type="ARBA" id="ARBA00000885"/>
    </source>
</evidence>
<dbReference type="Gene3D" id="2.60.120.260">
    <property type="entry name" value="Galactose-binding domain-like"/>
    <property type="match status" value="1"/>
</dbReference>
<keyword evidence="3" id="KW-0597">Phosphoprotein</keyword>
<dbReference type="Pfam" id="PF18410">
    <property type="entry name" value="BTHB"/>
    <property type="match status" value="1"/>
</dbReference>
<dbReference type="SMART" id="SM00248">
    <property type="entry name" value="ANK"/>
    <property type="match status" value="2"/>
</dbReference>
<dbReference type="GO" id="GO:0046872">
    <property type="term" value="F:metal ion binding"/>
    <property type="evidence" value="ECO:0007669"/>
    <property type="project" value="InterPro"/>
</dbReference>
<feature type="domain" description="MIB/HERC2" evidence="11">
    <location>
        <begin position="1141"/>
        <end position="1213"/>
    </location>
</feature>
<feature type="compositionally biased region" description="Low complexity" evidence="9">
    <location>
        <begin position="320"/>
        <end position="334"/>
    </location>
</feature>
<dbReference type="SUPFAM" id="SSF48371">
    <property type="entry name" value="ARM repeat"/>
    <property type="match status" value="1"/>
</dbReference>
<feature type="domain" description="HECT" evidence="10">
    <location>
        <begin position="1829"/>
        <end position="2083"/>
    </location>
</feature>
<dbReference type="InterPro" id="IPR016024">
    <property type="entry name" value="ARM-type_fold"/>
</dbReference>
<dbReference type="InterPro" id="IPR000569">
    <property type="entry name" value="HECT_dom"/>
</dbReference>
<dbReference type="Gene3D" id="1.10.720.80">
    <property type="match status" value="1"/>
</dbReference>
<evidence type="ECO:0000256" key="3">
    <source>
        <dbReference type="ARBA" id="ARBA00022553"/>
    </source>
</evidence>
<keyword evidence="5 7" id="KW-0833">Ubl conjugation pathway</keyword>
<dbReference type="GO" id="GO:0016607">
    <property type="term" value="C:nuclear speck"/>
    <property type="evidence" value="ECO:0007669"/>
    <property type="project" value="TreeGrafter"/>
</dbReference>
<evidence type="ECO:0000256" key="8">
    <source>
        <dbReference type="RuleBase" id="RU369009"/>
    </source>
</evidence>
<feature type="compositionally biased region" description="Polar residues" evidence="9">
    <location>
        <begin position="1751"/>
        <end position="1777"/>
    </location>
</feature>
<comment type="catalytic activity">
    <reaction evidence="1 8">
        <text>S-ubiquitinyl-[E2 ubiquitin-conjugating enzyme]-L-cysteine + [acceptor protein]-L-lysine = [E2 ubiquitin-conjugating enzyme]-L-cysteine + N(6)-ubiquitinyl-[acceptor protein]-L-lysine.</text>
        <dbReference type="EC" id="2.3.2.26"/>
    </reaction>
</comment>
<dbReference type="KEGG" id="aqu:100638654"/>
<keyword evidence="13" id="KW-1185">Reference proteome</keyword>
<dbReference type="InterPro" id="IPR008979">
    <property type="entry name" value="Galactose-bd-like_sf"/>
</dbReference>
<dbReference type="Pfam" id="PF06701">
    <property type="entry name" value="MIB_HERC2"/>
    <property type="match status" value="1"/>
</dbReference>
<feature type="region of interest" description="Disordered" evidence="9">
    <location>
        <begin position="290"/>
        <end position="342"/>
    </location>
</feature>
<dbReference type="EC" id="2.3.2.26" evidence="8"/>
<dbReference type="SUPFAM" id="SSF159034">
    <property type="entry name" value="Mib/herc2 domain-like"/>
    <property type="match status" value="1"/>
</dbReference>
<sequence>MTWRKFFGCAYTTQLKNRLLSEIELWFILDTSIYEPVIKCFMTLIDRFIRRGHDVNPLIDKGLIHELTKRLAAVSDSSSSSPQSVSIIVNLLSTLIRGSSSTANAVLRSNLPDSIKQAVKGDERCVLDVLRLIELLLILLFEGRKALPKNLQPLASRQIESFPGDASNRHVIEAIRAGNNEEFFEAMESGIDINHMDDVGQTLLNWASAFGTLEMVEYLLENGADVNRGLKSSSLHYAACFCRPSIAKRLLQFGADTELRDEDGHTPLDKAQERGDEWYQQCLEIFDNSDNVLRDDDDDDDSDSFDSDSDAESKIKDMISSTAATGTGPASSGGNKVISGNIIEPSGQTTAAANNEENKNNGKEDASSDKVDPELIPVYMKLLLPLLVEVFHSSLSQTLRKECLRLVCKMFPFVSKEVLQDICSDSESQRSFPGQITEVLTSTLEIEDDLDGQLAALTILDELLGKVPDTFLEQFLRLGLPVHVSNIAVPPKEAEEPSTEETDSGPLSLKESEVLQDATELTPLVPYQWKDWVFIRSSECLFLWNEHIVLELSRVSNGWFRYLMDKKVATMYSSGSVEGSSSSLGGKSDFIVKMQLCCSQVPSDAVLYPILSTPSPVKLKIGHWSLSCEKEGEIVIHNAESSQATYLRDASSDVCVLFESNRQRKIPLTPNTPLGGQFHFAWNDKKGMKYKTKADVTKEQISSLAWKIQQKYFTSNSEGTRKVAFELQLILKNIEDTCLAHESDVSLDSGMGWKEELQFGLQALSDLLKEESTLSAFEVHSSSLVQVLLHCISGQFSEEPVPAQKINERFNLFKEVFSDADKNACLSEESNISPPSVSLVKKLIAVLEAVERLPLLCHDAPGTPLNLQIIQRKLHFKLERAPDEGDLRDFSGKTFKTEPLVTIKGLEKFLSGRAAKQWYDFERTSYHFVSVLQKMKSPLVFQHVSDFDENGIFYWIGSNARTCDWVNPAAHHIVVVSSSDGRILPYGNLDDILCRDDTPANCHTKDDRNSWFAVDTGVWFFPTHYSLRHSRGYGNRSALRSWDFQVSKDGVTWTTVYSHVNDNSLNEPGSTASWSLSPPTDPEGWRHLRLILTGPNASGHTHYLSLSGLEVYGEVRGLADNELGKAAKEQERQLYQKRRFVKEHIMKKLHIGARVVRGVDWKWRDQDGIPPVPGTVIGELRNGWVEVQWDHGSANSYRMGAEGKYDLELTGEEPAIPPPPESEETTSNTPPAPDNVSDEDDDDPVHQKTWDDDCILKQSFSALVSAFDPRPGQTNVPQIQDFVIPLPGSVNQTVDDSIDAKFKRVKLALFVKYQGLELIMEDSSKPICHYVQRLLQHLPKGERKRRVWDETFTLVYRDSSHVISSGQWLGPVSYVASSLLSGVISKEDVILFIRKNGKESFLRKWKLTEPSSVAKKSITFSELTDIYKELIETPRRDGAMIDIEPAASDQESTVYDVMSLLKLFYDMSENDMLNIPTEIFQSRKLVNKLVQQVHDPLSLASDSLPDWCYKLTGHYSFLFPFETREMFFLSTAFGTSRTVIWLQKCCDEVLERIRGGALKKEEQYEYHIGRLRQDRVHIPRKEDDILLWASSVLHAHAERKSVLEVEFLNEEGTGLGPSLEFYALVSAEFQKSSLGMWLTNDRSSLQHNDMSRQVDIGLGVKPPGYYVQRSCGLFPAPVPSSSPEFDRICKHFELLGLFLAKCLQDGRRVDIPLSESFLKLMCFKQVITEDPGTLPSITRPSEEERRDDDVTLNSSDNAINNNPTSFSNDTNTITGQEATGKEKIMMDEERRKESSAAKDASKDDAALMNDKVHSSKTSGNTVPWFTGILTMGDLVTIDPYRGKFLVQLQDLVQRKIELSEMEMTQSVDGLLLDDGSQLSDLMLNFTYAPSSSSYGYEWYDLTDNGSATELDNSNAEEYLALTKDFVLESGIRKQLESFKTGFDRVFSMNKLQIFSPYELRLLLCGEQSPSWTREDILKYTVPKYGYNSDSHGYQRFVNVLVELDSDERKAFVQFITGCSSLPPGGLANLHPRLTVVRKDSKDDNMFPSVNTCVHYLKLPEYSSERILKTKLMEATFEKGFHLN</sequence>
<dbReference type="SUPFAM" id="SSF56204">
    <property type="entry name" value="Hect, E3 ligase catalytic domain"/>
    <property type="match status" value="2"/>
</dbReference>
<dbReference type="Gene3D" id="2.30.30.40">
    <property type="entry name" value="SH3 Domains"/>
    <property type="match status" value="1"/>
</dbReference>
<protein>
    <recommendedName>
        <fullName evidence="8">E3 ubiquitin-protein ligase</fullName>
        <ecNumber evidence="8">2.3.2.26</ecNumber>
    </recommendedName>
</protein>
<keyword evidence="4 8" id="KW-0808">Transferase</keyword>
<reference evidence="12" key="2">
    <citation type="submission" date="2024-06" db="UniProtKB">
        <authorList>
            <consortium name="EnsemblMetazoa"/>
        </authorList>
    </citation>
    <scope>IDENTIFICATION</scope>
</reference>
<dbReference type="EnsemblMetazoa" id="XM_020001462.1">
    <property type="protein sequence ID" value="XP_019857021.1"/>
    <property type="gene ID" value="LOC100638654"/>
</dbReference>
<dbReference type="SUPFAM" id="SSF48403">
    <property type="entry name" value="Ankyrin repeat"/>
    <property type="match status" value="1"/>
</dbReference>
<evidence type="ECO:0000256" key="6">
    <source>
        <dbReference type="PROSITE-ProRule" id="PRU00023"/>
    </source>
</evidence>
<dbReference type="PROSITE" id="PS50297">
    <property type="entry name" value="ANK_REP_REGION"/>
    <property type="match status" value="1"/>
</dbReference>
<dbReference type="SMART" id="SM00119">
    <property type="entry name" value="HECTc"/>
    <property type="match status" value="1"/>
</dbReference>
<feature type="active site" description="Glycyl thioester intermediate" evidence="7">
    <location>
        <position position="2052"/>
    </location>
</feature>
<dbReference type="RefSeq" id="XP_019857021.1">
    <property type="nucleotide sequence ID" value="XM_020001462.1"/>
</dbReference>
<evidence type="ECO:0000313" key="13">
    <source>
        <dbReference type="Proteomes" id="UP000007879"/>
    </source>
</evidence>
<dbReference type="SUPFAM" id="SSF49785">
    <property type="entry name" value="Galactose-binding domain-like"/>
    <property type="match status" value="1"/>
</dbReference>
<evidence type="ECO:0000256" key="4">
    <source>
        <dbReference type="ARBA" id="ARBA00022679"/>
    </source>
</evidence>
<dbReference type="Gene3D" id="3.30.2160.10">
    <property type="entry name" value="Hect, E3 ligase catalytic domain"/>
    <property type="match status" value="1"/>
</dbReference>
<evidence type="ECO:0000259" key="10">
    <source>
        <dbReference type="PROSITE" id="PS50237"/>
    </source>
</evidence>
<accession>A0AAN0JJQ6</accession>
<dbReference type="Proteomes" id="UP000007879">
    <property type="component" value="Unassembled WGS sequence"/>
</dbReference>
<reference evidence="13" key="1">
    <citation type="journal article" date="2010" name="Nature">
        <title>The Amphimedon queenslandica genome and the evolution of animal complexity.</title>
        <authorList>
            <person name="Srivastava M."/>
            <person name="Simakov O."/>
            <person name="Chapman J."/>
            <person name="Fahey B."/>
            <person name="Gauthier M.E."/>
            <person name="Mitros T."/>
            <person name="Richards G.S."/>
            <person name="Conaco C."/>
            <person name="Dacre M."/>
            <person name="Hellsten U."/>
            <person name="Larroux C."/>
            <person name="Putnam N.H."/>
            <person name="Stanke M."/>
            <person name="Adamska M."/>
            <person name="Darling A."/>
            <person name="Degnan S.M."/>
            <person name="Oakley T.H."/>
            <person name="Plachetzki D.C."/>
            <person name="Zhai Y."/>
            <person name="Adamski M."/>
            <person name="Calcino A."/>
            <person name="Cummins S.F."/>
            <person name="Goodstein D.M."/>
            <person name="Harris C."/>
            <person name="Jackson D.J."/>
            <person name="Leys S.P."/>
            <person name="Shu S."/>
            <person name="Woodcroft B.J."/>
            <person name="Vervoort M."/>
            <person name="Kosik K.S."/>
            <person name="Manning G."/>
            <person name="Degnan B.M."/>
            <person name="Rokhsar D.S."/>
        </authorList>
    </citation>
    <scope>NUCLEOTIDE SEQUENCE [LARGE SCALE GENOMIC DNA]</scope>
</reference>
<dbReference type="InterPro" id="IPR045322">
    <property type="entry name" value="HECTD1/TRIP12-like"/>
</dbReference>
<evidence type="ECO:0000256" key="7">
    <source>
        <dbReference type="PROSITE-ProRule" id="PRU00104"/>
    </source>
</evidence>
<dbReference type="InterPro" id="IPR012919">
    <property type="entry name" value="SUN_dom"/>
</dbReference>
<dbReference type="Gene3D" id="1.25.40.20">
    <property type="entry name" value="Ankyrin repeat-containing domain"/>
    <property type="match status" value="1"/>
</dbReference>
<feature type="region of interest" description="Disordered" evidence="9">
    <location>
        <begin position="1731"/>
        <end position="1817"/>
    </location>
</feature>
<dbReference type="InterPro" id="IPR037252">
    <property type="entry name" value="Mib_Herc2_sf"/>
</dbReference>
<feature type="repeat" description="ANK" evidence="6">
    <location>
        <begin position="230"/>
        <end position="262"/>
    </location>
</feature>
<dbReference type="GO" id="GO:0061630">
    <property type="term" value="F:ubiquitin protein ligase activity"/>
    <property type="evidence" value="ECO:0007669"/>
    <property type="project" value="UniProtKB-UniRule"/>
</dbReference>
<dbReference type="PANTHER" id="PTHR45670">
    <property type="entry name" value="E3 UBIQUITIN-PROTEIN LIGASE TRIP12"/>
    <property type="match status" value="1"/>
</dbReference>
<feature type="compositionally biased region" description="Acidic residues" evidence="9">
    <location>
        <begin position="295"/>
        <end position="310"/>
    </location>
</feature>
<feature type="repeat" description="ANK" evidence="6">
    <location>
        <begin position="199"/>
        <end position="227"/>
    </location>
</feature>
<dbReference type="PROSITE" id="PS51416">
    <property type="entry name" value="MIB_HERC2"/>
    <property type="match status" value="1"/>
</dbReference>
<dbReference type="GeneID" id="100638654"/>
<dbReference type="Pfam" id="PF00632">
    <property type="entry name" value="HECT"/>
    <property type="match status" value="1"/>
</dbReference>
<name>A0AAN0JJQ6_AMPQE</name>
<dbReference type="InterPro" id="IPR002110">
    <property type="entry name" value="Ankyrin_rpt"/>
</dbReference>
<dbReference type="GO" id="GO:0070534">
    <property type="term" value="P:protein K63-linked ubiquitination"/>
    <property type="evidence" value="ECO:0007669"/>
    <property type="project" value="TreeGrafter"/>
</dbReference>
<comment type="pathway">
    <text evidence="8">Protein modification; protein ubiquitination.</text>
</comment>
<dbReference type="Pfam" id="PF07738">
    <property type="entry name" value="Sad1_UNC"/>
    <property type="match status" value="1"/>
</dbReference>